<dbReference type="eggNOG" id="COG0619">
    <property type="taxonomic scope" value="Bacteria"/>
</dbReference>
<dbReference type="GO" id="GO:0005886">
    <property type="term" value="C:plasma membrane"/>
    <property type="evidence" value="ECO:0007669"/>
    <property type="project" value="UniProtKB-ARBA"/>
</dbReference>
<proteinExistence type="predicted"/>
<evidence type="ECO:0000313" key="7">
    <source>
        <dbReference type="Proteomes" id="UP000005850"/>
    </source>
</evidence>
<feature type="transmembrane region" description="Helical" evidence="5">
    <location>
        <begin position="28"/>
        <end position="60"/>
    </location>
</feature>
<dbReference type="EMBL" id="CP007806">
    <property type="protein sequence ID" value="AIG28011.1"/>
    <property type="molecule type" value="Genomic_DNA"/>
</dbReference>
<dbReference type="Pfam" id="PF02361">
    <property type="entry name" value="CbiQ"/>
    <property type="match status" value="1"/>
</dbReference>
<evidence type="ECO:0000256" key="2">
    <source>
        <dbReference type="ARBA" id="ARBA00022692"/>
    </source>
</evidence>
<accession>A0A075R9E3</accession>
<name>A0A075R9E3_BRELA</name>
<dbReference type="KEGG" id="blr:BRLA_c037090"/>
<feature type="transmembrane region" description="Helical" evidence="5">
    <location>
        <begin position="67"/>
        <end position="84"/>
    </location>
</feature>
<evidence type="ECO:0000256" key="1">
    <source>
        <dbReference type="ARBA" id="ARBA00004141"/>
    </source>
</evidence>
<sequence length="244" mass="27051">MLYREFADEKTCEKGKAGMSILGPKTHLLVLILTSILSTLVSSSLQAHLMVLACALYLICNKQPRKALFFVLSYIALMTILTILPEGAGTIIIILYTFARTVPMVMIGTMLMISTPSSIMCAFERLRIPKAVLIMVCILNRFFPVVWLEMKAIRNGIRARGIFPQWYSALLHPAMAYECFFMPLIVRCLKLSTELASSAELRGIECGCARTSIHPVGFRAIDGMAVVLYTLTGTAIYWTGGLNL</sequence>
<dbReference type="AlphaFoldDB" id="A0A075R9E3"/>
<organism evidence="6 7">
    <name type="scientific">Brevibacillus laterosporus LMG 15441</name>
    <dbReference type="NCBI Taxonomy" id="1042163"/>
    <lineage>
        <taxon>Bacteria</taxon>
        <taxon>Bacillati</taxon>
        <taxon>Bacillota</taxon>
        <taxon>Bacilli</taxon>
        <taxon>Bacillales</taxon>
        <taxon>Paenibacillaceae</taxon>
        <taxon>Brevibacillus</taxon>
    </lineage>
</organism>
<dbReference type="HOGENOM" id="CLU_076847_2_0_9"/>
<keyword evidence="7" id="KW-1185">Reference proteome</keyword>
<dbReference type="CDD" id="cd16914">
    <property type="entry name" value="EcfT"/>
    <property type="match status" value="1"/>
</dbReference>
<protein>
    <submittedName>
        <fullName evidence="6">ABC-type cobalt transport system, permease component CbiQ</fullName>
    </submittedName>
</protein>
<evidence type="ECO:0000256" key="3">
    <source>
        <dbReference type="ARBA" id="ARBA00022989"/>
    </source>
</evidence>
<reference evidence="6 7" key="1">
    <citation type="journal article" date="2011" name="J. Bacteriol.">
        <title>Genome sequence of Brevibacillus laterosporus LMG 15441, a pathogen of invertebrates.</title>
        <authorList>
            <person name="Djukic M."/>
            <person name="Poehlein A."/>
            <person name="Thurmer A."/>
            <person name="Daniel R."/>
        </authorList>
    </citation>
    <scope>NUCLEOTIDE SEQUENCE [LARGE SCALE GENOMIC DNA]</scope>
    <source>
        <strain evidence="6 7">LMG 15441</strain>
    </source>
</reference>
<evidence type="ECO:0000256" key="5">
    <source>
        <dbReference type="SAM" id="Phobius"/>
    </source>
</evidence>
<feature type="transmembrane region" description="Helical" evidence="5">
    <location>
        <begin position="131"/>
        <end position="150"/>
    </location>
</feature>
<dbReference type="InterPro" id="IPR003339">
    <property type="entry name" value="ABC/ECF_trnsptr_transmembrane"/>
</dbReference>
<keyword evidence="2 5" id="KW-0812">Transmembrane</keyword>
<evidence type="ECO:0000256" key="4">
    <source>
        <dbReference type="ARBA" id="ARBA00023136"/>
    </source>
</evidence>
<keyword evidence="3 5" id="KW-1133">Transmembrane helix</keyword>
<comment type="subcellular location">
    <subcellularLocation>
        <location evidence="1">Membrane</location>
        <topology evidence="1">Multi-pass membrane protein</topology>
    </subcellularLocation>
</comment>
<feature type="transmembrane region" description="Helical" evidence="5">
    <location>
        <begin position="220"/>
        <end position="238"/>
    </location>
</feature>
<gene>
    <name evidence="6" type="primary">cbiQ_2</name>
    <name evidence="6" type="ORF">BRLA_c037090</name>
</gene>
<keyword evidence="4 5" id="KW-0472">Membrane</keyword>
<feature type="transmembrane region" description="Helical" evidence="5">
    <location>
        <begin position="90"/>
        <end position="111"/>
    </location>
</feature>
<evidence type="ECO:0000313" key="6">
    <source>
        <dbReference type="EMBL" id="AIG28011.1"/>
    </source>
</evidence>
<dbReference type="STRING" id="1042163.BRLA_c037090"/>
<dbReference type="Proteomes" id="UP000005850">
    <property type="component" value="Chromosome"/>
</dbReference>